<evidence type="ECO:0000256" key="8">
    <source>
        <dbReference type="ARBA" id="ARBA00022840"/>
    </source>
</evidence>
<name>A0A1M6BAL3_MALRU</name>
<evidence type="ECO:0000256" key="10">
    <source>
        <dbReference type="ARBA" id="ARBA00049553"/>
    </source>
</evidence>
<dbReference type="AlphaFoldDB" id="A0A1M6BAL3"/>
<sequence length="266" mass="29212">MRQLNSIRMRAERDYMHISGAERLVPTDQLGDVAVAMLQRALQHPRGPVSKIKLQVDAVNAQDIDIGRLPNLYSNTVMDWQEGRKLALKLLVTAGVTANSAEKAMQALADGAAPGGQSMRGAMLVDADSGQRLEKDFSRGVRASRMDLSVAARKELIEKLKPHGLENQHVVEAMTLAAKVVAAPEIVAELCWSDDPDYQAGYVASAKDGYQRINLLKPFGEERGGRAFFVRCGREQLASLVDWLEQRAFLIETVGDIYPAVDRTIG</sequence>
<evidence type="ECO:0000256" key="7">
    <source>
        <dbReference type="ARBA" id="ARBA00022756"/>
    </source>
</evidence>
<keyword evidence="7" id="KW-0093">Biotin biosynthesis</keyword>
<keyword evidence="8" id="KW-0067">ATP-binding</keyword>
<dbReference type="InterPro" id="IPR005499">
    <property type="entry name" value="BioW"/>
</dbReference>
<dbReference type="Proteomes" id="UP000184171">
    <property type="component" value="Unassembled WGS sequence"/>
</dbReference>
<evidence type="ECO:0000256" key="2">
    <source>
        <dbReference type="ARBA" id="ARBA00005075"/>
    </source>
</evidence>
<evidence type="ECO:0000256" key="3">
    <source>
        <dbReference type="ARBA" id="ARBA00011738"/>
    </source>
</evidence>
<keyword evidence="5 11" id="KW-0436">Ligase</keyword>
<evidence type="ECO:0000313" key="12">
    <source>
        <dbReference type="Proteomes" id="UP000184171"/>
    </source>
</evidence>
<dbReference type="GO" id="GO:0009102">
    <property type="term" value="P:biotin biosynthetic process"/>
    <property type="evidence" value="ECO:0007669"/>
    <property type="project" value="UniProtKB-KW"/>
</dbReference>
<dbReference type="UniPathway" id="UPA00999">
    <property type="reaction ID" value="UER00351"/>
</dbReference>
<dbReference type="NCBIfam" id="NF002360">
    <property type="entry name" value="PRK01322.1"/>
    <property type="match status" value="1"/>
</dbReference>
<comment type="pathway">
    <text evidence="2">Metabolic intermediate metabolism; pimeloyl-CoA biosynthesis; pimeloyl-CoA from pimelate: step 1/1.</text>
</comment>
<dbReference type="Pfam" id="PF03744">
    <property type="entry name" value="BioW"/>
    <property type="match status" value="1"/>
</dbReference>
<keyword evidence="6" id="KW-0547">Nucleotide-binding</keyword>
<evidence type="ECO:0000256" key="4">
    <source>
        <dbReference type="ARBA" id="ARBA00012984"/>
    </source>
</evidence>
<dbReference type="GO" id="GO:0005524">
    <property type="term" value="F:ATP binding"/>
    <property type="evidence" value="ECO:0007669"/>
    <property type="project" value="UniProtKB-KW"/>
</dbReference>
<proteinExistence type="predicted"/>
<dbReference type="EMBL" id="FQZT01000001">
    <property type="protein sequence ID" value="SHI45752.1"/>
    <property type="molecule type" value="Genomic_DNA"/>
</dbReference>
<dbReference type="STRING" id="1122189.SAMN02745165_00099"/>
<protein>
    <recommendedName>
        <fullName evidence="4">6-carboxyhexanoate--CoA ligase</fullName>
        <ecNumber evidence="4">6.2.1.14</ecNumber>
    </recommendedName>
</protein>
<accession>A0A1M6BAL3</accession>
<keyword evidence="12" id="KW-1185">Reference proteome</keyword>
<organism evidence="11 12">
    <name type="scientific">Malonomonas rubra DSM 5091</name>
    <dbReference type="NCBI Taxonomy" id="1122189"/>
    <lineage>
        <taxon>Bacteria</taxon>
        <taxon>Pseudomonadati</taxon>
        <taxon>Thermodesulfobacteriota</taxon>
        <taxon>Desulfuromonadia</taxon>
        <taxon>Desulfuromonadales</taxon>
        <taxon>Geopsychrobacteraceae</taxon>
        <taxon>Malonomonas</taxon>
    </lineage>
</organism>
<comment type="catalytic activity">
    <reaction evidence="10">
        <text>heptanedioate + ATP + CoA = 6-carboxyhexanoyl-CoA + AMP + diphosphate</text>
        <dbReference type="Rhea" id="RHEA:14781"/>
        <dbReference type="ChEBI" id="CHEBI:30616"/>
        <dbReference type="ChEBI" id="CHEBI:33019"/>
        <dbReference type="ChEBI" id="CHEBI:36165"/>
        <dbReference type="ChEBI" id="CHEBI:57287"/>
        <dbReference type="ChEBI" id="CHEBI:57360"/>
        <dbReference type="ChEBI" id="CHEBI:456215"/>
        <dbReference type="EC" id="6.2.1.14"/>
    </reaction>
</comment>
<evidence type="ECO:0000313" key="11">
    <source>
        <dbReference type="EMBL" id="SHI45752.1"/>
    </source>
</evidence>
<dbReference type="GO" id="GO:0042410">
    <property type="term" value="F:6-carboxyhexanoate-CoA ligase activity"/>
    <property type="evidence" value="ECO:0007669"/>
    <property type="project" value="UniProtKB-EC"/>
</dbReference>
<gene>
    <name evidence="11" type="ORF">SAMN02745165_00099</name>
</gene>
<keyword evidence="9" id="KW-0460">Magnesium</keyword>
<evidence type="ECO:0000256" key="5">
    <source>
        <dbReference type="ARBA" id="ARBA00022598"/>
    </source>
</evidence>
<evidence type="ECO:0000256" key="1">
    <source>
        <dbReference type="ARBA" id="ARBA00001946"/>
    </source>
</evidence>
<comment type="subunit">
    <text evidence="3">Homodimer.</text>
</comment>
<reference evidence="11 12" key="1">
    <citation type="submission" date="2016-11" db="EMBL/GenBank/DDBJ databases">
        <authorList>
            <person name="Jaros S."/>
            <person name="Januszkiewicz K."/>
            <person name="Wedrychowicz H."/>
        </authorList>
    </citation>
    <scope>NUCLEOTIDE SEQUENCE [LARGE SCALE GENOMIC DNA]</scope>
    <source>
        <strain evidence="11 12">DSM 5091</strain>
    </source>
</reference>
<comment type="cofactor">
    <cofactor evidence="1">
        <name>Mg(2+)</name>
        <dbReference type="ChEBI" id="CHEBI:18420"/>
    </cofactor>
</comment>
<dbReference type="EC" id="6.2.1.14" evidence="4"/>
<evidence type="ECO:0000256" key="6">
    <source>
        <dbReference type="ARBA" id="ARBA00022741"/>
    </source>
</evidence>
<evidence type="ECO:0000256" key="9">
    <source>
        <dbReference type="ARBA" id="ARBA00022842"/>
    </source>
</evidence>